<gene>
    <name evidence="1" type="ORF">UFOPK1591_00906</name>
</gene>
<name>A0A6J6DRY5_9ZZZZ</name>
<dbReference type="EMBL" id="CAEZTD010000065">
    <property type="protein sequence ID" value="CAB4563848.1"/>
    <property type="molecule type" value="Genomic_DNA"/>
</dbReference>
<proteinExistence type="predicted"/>
<sequence>MLRAMYGASRLRSLGSTMKRCMIHGYARPKIRLDTMSSAVPTNGMRQRPVNAVTKKSNATSAAMAEMICRAGIVALTAVYEAPVSKPEALNTVAYWSSQMLTACSAK</sequence>
<protein>
    <submittedName>
        <fullName evidence="1">Unannotated protein</fullName>
    </submittedName>
</protein>
<dbReference type="AlphaFoldDB" id="A0A6J6DRY5"/>
<accession>A0A6J6DRY5</accession>
<evidence type="ECO:0000313" key="1">
    <source>
        <dbReference type="EMBL" id="CAB4563848.1"/>
    </source>
</evidence>
<reference evidence="1" key="1">
    <citation type="submission" date="2020-05" db="EMBL/GenBank/DDBJ databases">
        <authorList>
            <person name="Chiriac C."/>
            <person name="Salcher M."/>
            <person name="Ghai R."/>
            <person name="Kavagutti S V."/>
        </authorList>
    </citation>
    <scope>NUCLEOTIDE SEQUENCE</scope>
</reference>
<organism evidence="1">
    <name type="scientific">freshwater metagenome</name>
    <dbReference type="NCBI Taxonomy" id="449393"/>
    <lineage>
        <taxon>unclassified sequences</taxon>
        <taxon>metagenomes</taxon>
        <taxon>ecological metagenomes</taxon>
    </lineage>
</organism>